<dbReference type="InterPro" id="IPR022641">
    <property type="entry name" value="CheR_N"/>
</dbReference>
<dbReference type="Proteomes" id="UP000231912">
    <property type="component" value="Unassembled WGS sequence"/>
</dbReference>
<reference evidence="7 8" key="1">
    <citation type="submission" date="2017-07" db="EMBL/GenBank/DDBJ databases">
        <title>Leptospira spp. isolated from tropical soils.</title>
        <authorList>
            <person name="Thibeaux R."/>
            <person name="Iraola G."/>
            <person name="Ferres I."/>
            <person name="Bierque E."/>
            <person name="Girault D."/>
            <person name="Soupe-Gilbert M.-E."/>
            <person name="Picardeau M."/>
            <person name="Goarant C."/>
        </authorList>
    </citation>
    <scope>NUCLEOTIDE SEQUENCE [LARGE SCALE GENOMIC DNA]</scope>
    <source>
        <strain evidence="7 8">FH2-C-A2</strain>
    </source>
</reference>
<dbReference type="RefSeq" id="WP_100758831.1">
    <property type="nucleotide sequence ID" value="NZ_NPDT01000003.1"/>
</dbReference>
<sequence>MSDDAAVLMEAIKEITGLSLSEDKTYLLESRLSDLMTDYRLGNFRELSERFRNGSDREFREKVIERVTTHETKFFRDESIFGAILERIIPEILERKKESGTADPLIRIWSAACSTGQEPYSIAMAIREKLPHVFKNIRILGTDIAKDTIDKAKQGIYSAFEIGRGLTDYHLEKYFDEISPGQYKVQQEIASIIEFKQHNLVSDPYPKGFDLILCRNVSYYFELQERIRLFEKIKNSLNADSFLILGSAESITEYSQSFIIREFGLCRFYELNSSNFTLFKKGA</sequence>
<comment type="catalytic activity">
    <reaction evidence="1">
        <text>L-glutamyl-[protein] + S-adenosyl-L-methionine = [protein]-L-glutamate 5-O-methyl ester + S-adenosyl-L-homocysteine</text>
        <dbReference type="Rhea" id="RHEA:24452"/>
        <dbReference type="Rhea" id="RHEA-COMP:10208"/>
        <dbReference type="Rhea" id="RHEA-COMP:10311"/>
        <dbReference type="ChEBI" id="CHEBI:29973"/>
        <dbReference type="ChEBI" id="CHEBI:57856"/>
        <dbReference type="ChEBI" id="CHEBI:59789"/>
        <dbReference type="ChEBI" id="CHEBI:82795"/>
        <dbReference type="EC" id="2.1.1.80"/>
    </reaction>
</comment>
<evidence type="ECO:0000256" key="2">
    <source>
        <dbReference type="ARBA" id="ARBA00012534"/>
    </source>
</evidence>
<dbReference type="PROSITE" id="PS50123">
    <property type="entry name" value="CHER"/>
    <property type="match status" value="1"/>
</dbReference>
<dbReference type="AlphaFoldDB" id="A0A2M9ZBY1"/>
<name>A0A2M9ZBY1_9LEPT</name>
<dbReference type="GO" id="GO:0032259">
    <property type="term" value="P:methylation"/>
    <property type="evidence" value="ECO:0007669"/>
    <property type="project" value="UniProtKB-KW"/>
</dbReference>
<dbReference type="PRINTS" id="PR00996">
    <property type="entry name" value="CHERMTFRASE"/>
</dbReference>
<dbReference type="Gene3D" id="3.40.50.150">
    <property type="entry name" value="Vaccinia Virus protein VP39"/>
    <property type="match status" value="1"/>
</dbReference>
<dbReference type="InterPro" id="IPR036804">
    <property type="entry name" value="CheR_N_sf"/>
</dbReference>
<keyword evidence="4 7" id="KW-0808">Transferase</keyword>
<organism evidence="7 8">
    <name type="scientific">Leptospira wolffii</name>
    <dbReference type="NCBI Taxonomy" id="409998"/>
    <lineage>
        <taxon>Bacteria</taxon>
        <taxon>Pseudomonadati</taxon>
        <taxon>Spirochaetota</taxon>
        <taxon>Spirochaetia</taxon>
        <taxon>Leptospirales</taxon>
        <taxon>Leptospiraceae</taxon>
        <taxon>Leptospira</taxon>
    </lineage>
</organism>
<dbReference type="Gene3D" id="1.10.155.10">
    <property type="entry name" value="Chemotaxis receptor methyltransferase CheR, N-terminal domain"/>
    <property type="match status" value="1"/>
</dbReference>
<dbReference type="PANTHER" id="PTHR24422:SF21">
    <property type="entry name" value="CHEMOTAXIS PROTEIN METHYLTRANSFERASE 1"/>
    <property type="match status" value="1"/>
</dbReference>
<dbReference type="Pfam" id="PF03705">
    <property type="entry name" value="CheR_N"/>
    <property type="match status" value="1"/>
</dbReference>
<proteinExistence type="predicted"/>
<comment type="caution">
    <text evidence="7">The sequence shown here is derived from an EMBL/GenBank/DDBJ whole genome shotgun (WGS) entry which is preliminary data.</text>
</comment>
<accession>A0A2M9ZBY1</accession>
<keyword evidence="5" id="KW-0949">S-adenosyl-L-methionine</keyword>
<dbReference type="InterPro" id="IPR000780">
    <property type="entry name" value="CheR_MeTrfase"/>
</dbReference>
<dbReference type="PANTHER" id="PTHR24422">
    <property type="entry name" value="CHEMOTAXIS PROTEIN METHYLTRANSFERASE"/>
    <property type="match status" value="1"/>
</dbReference>
<evidence type="ECO:0000256" key="3">
    <source>
        <dbReference type="ARBA" id="ARBA00022603"/>
    </source>
</evidence>
<dbReference type="GO" id="GO:0008983">
    <property type="term" value="F:protein-glutamate O-methyltransferase activity"/>
    <property type="evidence" value="ECO:0007669"/>
    <property type="project" value="UniProtKB-EC"/>
</dbReference>
<dbReference type="SUPFAM" id="SSF47757">
    <property type="entry name" value="Chemotaxis receptor methyltransferase CheR, N-terminal domain"/>
    <property type="match status" value="1"/>
</dbReference>
<keyword evidence="3 7" id="KW-0489">Methyltransferase</keyword>
<dbReference type="EC" id="2.1.1.80" evidence="2"/>
<evidence type="ECO:0000259" key="6">
    <source>
        <dbReference type="PROSITE" id="PS50123"/>
    </source>
</evidence>
<evidence type="ECO:0000256" key="1">
    <source>
        <dbReference type="ARBA" id="ARBA00001541"/>
    </source>
</evidence>
<gene>
    <name evidence="7" type="ORF">CH371_10440</name>
</gene>
<protein>
    <recommendedName>
        <fullName evidence="2">protein-glutamate O-methyltransferase</fullName>
        <ecNumber evidence="2">2.1.1.80</ecNumber>
    </recommendedName>
</protein>
<dbReference type="Pfam" id="PF01739">
    <property type="entry name" value="CheR"/>
    <property type="match status" value="1"/>
</dbReference>
<feature type="domain" description="CheR-type methyltransferase" evidence="6">
    <location>
        <begin position="1"/>
        <end position="281"/>
    </location>
</feature>
<dbReference type="InterPro" id="IPR050903">
    <property type="entry name" value="Bact_Chemotaxis_MeTrfase"/>
</dbReference>
<evidence type="ECO:0000256" key="5">
    <source>
        <dbReference type="ARBA" id="ARBA00022691"/>
    </source>
</evidence>
<dbReference type="SMART" id="SM00138">
    <property type="entry name" value="MeTrc"/>
    <property type="match status" value="1"/>
</dbReference>
<evidence type="ECO:0000313" key="7">
    <source>
        <dbReference type="EMBL" id="PJZ65940.1"/>
    </source>
</evidence>
<dbReference type="SUPFAM" id="SSF53335">
    <property type="entry name" value="S-adenosyl-L-methionine-dependent methyltransferases"/>
    <property type="match status" value="1"/>
</dbReference>
<dbReference type="InterPro" id="IPR022642">
    <property type="entry name" value="CheR_C"/>
</dbReference>
<dbReference type="InterPro" id="IPR029063">
    <property type="entry name" value="SAM-dependent_MTases_sf"/>
</dbReference>
<evidence type="ECO:0000313" key="8">
    <source>
        <dbReference type="Proteomes" id="UP000231912"/>
    </source>
</evidence>
<evidence type="ECO:0000256" key="4">
    <source>
        <dbReference type="ARBA" id="ARBA00022679"/>
    </source>
</evidence>
<dbReference type="EMBL" id="NPDT01000003">
    <property type="protein sequence ID" value="PJZ65940.1"/>
    <property type="molecule type" value="Genomic_DNA"/>
</dbReference>